<comment type="caution">
    <text evidence="1">The sequence shown here is derived from an EMBL/GenBank/DDBJ whole genome shotgun (WGS) entry which is preliminary data.</text>
</comment>
<name>X0TVV9_9ZZZZ</name>
<dbReference type="EMBL" id="BARS01010792">
    <property type="protein sequence ID" value="GAF97384.1"/>
    <property type="molecule type" value="Genomic_DNA"/>
</dbReference>
<sequence>MALSKNTVVTGVWELIYDRMADVKSVTLSDATTSTIQTYTGAFPDKDIDTKSKYPICVINSPELSWEEFTLTKKQVNGTFAVDIYTTKAETADLFIDAIIDSIETYRETLGNTHGMIFVNLESTDYDNVMRGKIKIHMRSCTFGFKYKFTKT</sequence>
<protein>
    <submittedName>
        <fullName evidence="1">Uncharacterized protein</fullName>
    </submittedName>
</protein>
<gene>
    <name evidence="1" type="ORF">S01H1_19870</name>
</gene>
<accession>X0TVV9</accession>
<dbReference type="AlphaFoldDB" id="X0TVV9"/>
<proteinExistence type="predicted"/>
<organism evidence="1">
    <name type="scientific">marine sediment metagenome</name>
    <dbReference type="NCBI Taxonomy" id="412755"/>
    <lineage>
        <taxon>unclassified sequences</taxon>
        <taxon>metagenomes</taxon>
        <taxon>ecological metagenomes</taxon>
    </lineage>
</organism>
<reference evidence="1" key="1">
    <citation type="journal article" date="2014" name="Front. Microbiol.">
        <title>High frequency of phylogenetically diverse reductive dehalogenase-homologous genes in deep subseafloor sedimentary metagenomes.</title>
        <authorList>
            <person name="Kawai M."/>
            <person name="Futagami T."/>
            <person name="Toyoda A."/>
            <person name="Takaki Y."/>
            <person name="Nishi S."/>
            <person name="Hori S."/>
            <person name="Arai W."/>
            <person name="Tsubouchi T."/>
            <person name="Morono Y."/>
            <person name="Uchiyama I."/>
            <person name="Ito T."/>
            <person name="Fujiyama A."/>
            <person name="Inagaki F."/>
            <person name="Takami H."/>
        </authorList>
    </citation>
    <scope>NUCLEOTIDE SEQUENCE</scope>
    <source>
        <strain evidence="1">Expedition CK06-06</strain>
    </source>
</reference>
<evidence type="ECO:0000313" key="1">
    <source>
        <dbReference type="EMBL" id="GAF97384.1"/>
    </source>
</evidence>